<evidence type="ECO:0000313" key="2">
    <source>
        <dbReference type="EMBL" id="MFC5724149.1"/>
    </source>
</evidence>
<comment type="caution">
    <text evidence="2">The sequence shown here is derived from an EMBL/GenBank/DDBJ whole genome shotgun (WGS) entry which is preliminary data.</text>
</comment>
<keyword evidence="1" id="KW-0175">Coiled coil</keyword>
<evidence type="ECO:0000256" key="1">
    <source>
        <dbReference type="SAM" id="Coils"/>
    </source>
</evidence>
<gene>
    <name evidence="2" type="ORF">ACFP1Z_28680</name>
</gene>
<reference evidence="3" key="1">
    <citation type="journal article" date="2019" name="Int. J. Syst. Evol. Microbiol.">
        <title>The Global Catalogue of Microorganisms (GCM) 10K type strain sequencing project: providing services to taxonomists for standard genome sequencing and annotation.</title>
        <authorList>
            <consortium name="The Broad Institute Genomics Platform"/>
            <consortium name="The Broad Institute Genome Sequencing Center for Infectious Disease"/>
            <person name="Wu L."/>
            <person name="Ma J."/>
        </authorList>
    </citation>
    <scope>NUCLEOTIDE SEQUENCE [LARGE SCALE GENOMIC DNA]</scope>
    <source>
        <strain evidence="3">CGMCC 4.7304</strain>
    </source>
</reference>
<protein>
    <submittedName>
        <fullName evidence="2">Uncharacterized protein</fullName>
    </submittedName>
</protein>
<dbReference type="RefSeq" id="WP_390320582.1">
    <property type="nucleotide sequence ID" value="NZ_JBHSPB010000024.1"/>
</dbReference>
<dbReference type="EMBL" id="JBHSPB010000024">
    <property type="protein sequence ID" value="MFC5724149.1"/>
    <property type="molecule type" value="Genomic_DNA"/>
</dbReference>
<dbReference type="Proteomes" id="UP001596083">
    <property type="component" value="Unassembled WGS sequence"/>
</dbReference>
<organism evidence="2 3">
    <name type="scientific">Streptomyces gamaensis</name>
    <dbReference type="NCBI Taxonomy" id="1763542"/>
    <lineage>
        <taxon>Bacteria</taxon>
        <taxon>Bacillati</taxon>
        <taxon>Actinomycetota</taxon>
        <taxon>Actinomycetes</taxon>
        <taxon>Kitasatosporales</taxon>
        <taxon>Streptomycetaceae</taxon>
        <taxon>Streptomyces</taxon>
    </lineage>
</organism>
<keyword evidence="3" id="KW-1185">Reference proteome</keyword>
<feature type="coiled-coil region" evidence="1">
    <location>
        <begin position="22"/>
        <end position="56"/>
    </location>
</feature>
<sequence>MISLVVIAVVLVTVMVTAVLLVRSARADATAAQQRADQALAERRTAEEAHQKALAERGRAAVGGTIDFLVFDGLFEVRQGARDPEGLTLVLADVKYGSSALTREQRSWTPPWCCRLERRRPCA</sequence>
<proteinExistence type="predicted"/>
<accession>A0ABW0ZAL0</accession>
<name>A0ABW0ZAL0_9ACTN</name>
<evidence type="ECO:0000313" key="3">
    <source>
        <dbReference type="Proteomes" id="UP001596083"/>
    </source>
</evidence>